<evidence type="ECO:0000256" key="1">
    <source>
        <dbReference type="SAM" id="Phobius"/>
    </source>
</evidence>
<evidence type="ECO:0000313" key="2">
    <source>
        <dbReference type="EMBL" id="RLL23544.1"/>
    </source>
</evidence>
<reference evidence="2 3" key="1">
    <citation type="submission" date="2018-09" db="EMBL/GenBank/DDBJ databases">
        <title>The draft genome of Acinetobacter sp. strains.</title>
        <authorList>
            <person name="Qin J."/>
            <person name="Feng Y."/>
            <person name="Zong Z."/>
        </authorList>
    </citation>
    <scope>NUCLEOTIDE SEQUENCE [LARGE SCALE GENOMIC DNA]</scope>
    <source>
        <strain evidence="2 3">WCHAc060005</strain>
    </source>
</reference>
<keyword evidence="3" id="KW-1185">Reference proteome</keyword>
<evidence type="ECO:0000313" key="3">
    <source>
        <dbReference type="Proteomes" id="UP000280271"/>
    </source>
</evidence>
<comment type="caution">
    <text evidence="2">The sequence shown here is derived from an EMBL/GenBank/DDBJ whole genome shotgun (WGS) entry which is preliminary data.</text>
</comment>
<protein>
    <recommendedName>
        <fullName evidence="4">Superinfection exclusion protein B</fullName>
    </recommendedName>
</protein>
<keyword evidence="1" id="KW-0812">Transmembrane</keyword>
<keyword evidence="1" id="KW-1133">Transmembrane helix</keyword>
<dbReference type="RefSeq" id="WP_120373339.1">
    <property type="nucleotide sequence ID" value="NZ_RCHC01000003.1"/>
</dbReference>
<feature type="transmembrane region" description="Helical" evidence="1">
    <location>
        <begin position="40"/>
        <end position="58"/>
    </location>
</feature>
<feature type="transmembrane region" description="Helical" evidence="1">
    <location>
        <begin position="12"/>
        <end position="34"/>
    </location>
</feature>
<evidence type="ECO:0008006" key="4">
    <source>
        <dbReference type="Google" id="ProtNLM"/>
    </source>
</evidence>
<name>A0ABX9TYM0_9GAMM</name>
<accession>A0ABX9TYM0</accession>
<sequence>MKLNFSKSNKIFNIFLILLFVVIFTDLDPTLTYISSYLKTPLILIYLASTALILYEFLHQLHLNFNETNLLKKAHKDVQDSLNQLNHDEKYFLSQFTEKQVLELIFDPKNPTIQILQSQKFIIDLNKSEGSKKYYRIHPNVYRYLRAHPKVLY</sequence>
<proteinExistence type="predicted"/>
<dbReference type="EMBL" id="RCHC01000003">
    <property type="protein sequence ID" value="RLL23544.1"/>
    <property type="molecule type" value="Genomic_DNA"/>
</dbReference>
<organism evidence="2 3">
    <name type="scientific">Acinetobacter chengduensis</name>
    <dbReference type="NCBI Taxonomy" id="2420890"/>
    <lineage>
        <taxon>Bacteria</taxon>
        <taxon>Pseudomonadati</taxon>
        <taxon>Pseudomonadota</taxon>
        <taxon>Gammaproteobacteria</taxon>
        <taxon>Moraxellales</taxon>
        <taxon>Moraxellaceae</taxon>
        <taxon>Acinetobacter</taxon>
    </lineage>
</organism>
<dbReference type="Proteomes" id="UP000280271">
    <property type="component" value="Unassembled WGS sequence"/>
</dbReference>
<gene>
    <name evidence="2" type="ORF">D9K81_03965</name>
</gene>
<keyword evidence="1" id="KW-0472">Membrane</keyword>